<dbReference type="OrthoDB" id="1911748at2759"/>
<feature type="domain" description="PpiC" evidence="8">
    <location>
        <begin position="159"/>
        <end position="258"/>
    </location>
</feature>
<feature type="compositionally biased region" description="Basic and acidic residues" evidence="7">
    <location>
        <begin position="118"/>
        <end position="128"/>
    </location>
</feature>
<dbReference type="Proteomes" id="UP000824120">
    <property type="component" value="Chromosome 12"/>
</dbReference>
<keyword evidence="10" id="KW-1185">Reference proteome</keyword>
<dbReference type="InterPro" id="IPR043323">
    <property type="entry name" value="PIN4"/>
</dbReference>
<gene>
    <name evidence="9" type="ORF">H5410_061417</name>
</gene>
<evidence type="ECO:0000256" key="4">
    <source>
        <dbReference type="ARBA" id="ARBA00023235"/>
    </source>
</evidence>
<dbReference type="InterPro" id="IPR046357">
    <property type="entry name" value="PPIase_dom_sf"/>
</dbReference>
<dbReference type="PROSITE" id="PS50198">
    <property type="entry name" value="PPIC_PPIASE_2"/>
    <property type="match status" value="1"/>
</dbReference>
<accession>A0A9J5W7N9</accession>
<evidence type="ECO:0000256" key="6">
    <source>
        <dbReference type="RuleBase" id="RU363014"/>
    </source>
</evidence>
<name>A0A9J5W7N9_SOLCO</name>
<dbReference type="PROSITE" id="PS01096">
    <property type="entry name" value="PPIC_PPIASE_1"/>
    <property type="match status" value="1"/>
</dbReference>
<evidence type="ECO:0000256" key="2">
    <source>
        <dbReference type="ARBA" id="ARBA00010242"/>
    </source>
</evidence>
<keyword evidence="4 5" id="KW-0413">Isomerase</keyword>
<dbReference type="GO" id="GO:0003755">
    <property type="term" value="F:peptidyl-prolyl cis-trans isomerase activity"/>
    <property type="evidence" value="ECO:0007669"/>
    <property type="project" value="UniProtKB-UniRule"/>
</dbReference>
<keyword evidence="3 5" id="KW-0697">Rotamase</keyword>
<dbReference type="GO" id="GO:0003677">
    <property type="term" value="F:DNA binding"/>
    <property type="evidence" value="ECO:0007669"/>
    <property type="project" value="InterPro"/>
</dbReference>
<evidence type="ECO:0000313" key="9">
    <source>
        <dbReference type="EMBL" id="KAG5571651.1"/>
    </source>
</evidence>
<sequence length="261" mass="28196">MLKEFRFEEWPVPPMFVLDSPEVDKGGTSFIFNPTIICDTNGRLSPILNYLCNATSNVADPDISAVFFSCFMFIHHSAAHTQTNWSSVIEHTFKCKIVVVSSDSDVFIWCCEASEVMGKDSKSKDSGSKGKGKQAAGGSEDGASKGKGKAGKGDGLGTCTYVKARHVLCEKQSKINEAYKILQEGWLNNGDKVPPAEFAKVAAAYSECPSGKKGGDLGWFPRGKMAGPFQEVAFNTPVGATSAPFKSTHGYHFILSEGRKN</sequence>
<dbReference type="GO" id="GO:0006364">
    <property type="term" value="P:rRNA processing"/>
    <property type="evidence" value="ECO:0007669"/>
    <property type="project" value="InterPro"/>
</dbReference>
<evidence type="ECO:0000256" key="1">
    <source>
        <dbReference type="ARBA" id="ARBA00000971"/>
    </source>
</evidence>
<dbReference type="EC" id="5.2.1.8" evidence="6"/>
<evidence type="ECO:0000256" key="7">
    <source>
        <dbReference type="SAM" id="MobiDB-lite"/>
    </source>
</evidence>
<dbReference type="InterPro" id="IPR023058">
    <property type="entry name" value="PPIase_PpiC_CS"/>
</dbReference>
<protein>
    <recommendedName>
        <fullName evidence="6">Peptidyl-prolyl cis-trans isomerase</fullName>
        <ecNumber evidence="6">5.2.1.8</ecNumber>
    </recommendedName>
</protein>
<evidence type="ECO:0000256" key="5">
    <source>
        <dbReference type="PROSITE-ProRule" id="PRU00278"/>
    </source>
</evidence>
<dbReference type="SUPFAM" id="SSF54534">
    <property type="entry name" value="FKBP-like"/>
    <property type="match status" value="1"/>
</dbReference>
<dbReference type="InterPro" id="IPR000297">
    <property type="entry name" value="PPIase_PpiC"/>
</dbReference>
<dbReference type="EMBL" id="JACXVP010000012">
    <property type="protein sequence ID" value="KAG5571651.1"/>
    <property type="molecule type" value="Genomic_DNA"/>
</dbReference>
<proteinExistence type="inferred from homology"/>
<feature type="region of interest" description="Disordered" evidence="7">
    <location>
        <begin position="118"/>
        <end position="152"/>
    </location>
</feature>
<evidence type="ECO:0000259" key="8">
    <source>
        <dbReference type="PROSITE" id="PS50198"/>
    </source>
</evidence>
<dbReference type="AlphaFoldDB" id="A0A9J5W7N9"/>
<evidence type="ECO:0000313" key="10">
    <source>
        <dbReference type="Proteomes" id="UP000824120"/>
    </source>
</evidence>
<comment type="similarity">
    <text evidence="2">Belongs to the PpiC/parvulin rotamase family. PIN4 subfamily.</text>
</comment>
<organism evidence="9 10">
    <name type="scientific">Solanum commersonii</name>
    <name type="common">Commerson's wild potato</name>
    <name type="synonym">Commerson's nightshade</name>
    <dbReference type="NCBI Taxonomy" id="4109"/>
    <lineage>
        <taxon>Eukaryota</taxon>
        <taxon>Viridiplantae</taxon>
        <taxon>Streptophyta</taxon>
        <taxon>Embryophyta</taxon>
        <taxon>Tracheophyta</taxon>
        <taxon>Spermatophyta</taxon>
        <taxon>Magnoliopsida</taxon>
        <taxon>eudicotyledons</taxon>
        <taxon>Gunneridae</taxon>
        <taxon>Pentapetalae</taxon>
        <taxon>asterids</taxon>
        <taxon>lamiids</taxon>
        <taxon>Solanales</taxon>
        <taxon>Solanaceae</taxon>
        <taxon>Solanoideae</taxon>
        <taxon>Solaneae</taxon>
        <taxon>Solanum</taxon>
    </lineage>
</organism>
<comment type="catalytic activity">
    <reaction evidence="1 6">
        <text>[protein]-peptidylproline (omega=180) = [protein]-peptidylproline (omega=0)</text>
        <dbReference type="Rhea" id="RHEA:16237"/>
        <dbReference type="Rhea" id="RHEA-COMP:10747"/>
        <dbReference type="Rhea" id="RHEA-COMP:10748"/>
        <dbReference type="ChEBI" id="CHEBI:83833"/>
        <dbReference type="ChEBI" id="CHEBI:83834"/>
        <dbReference type="EC" id="5.2.1.8"/>
    </reaction>
</comment>
<dbReference type="Gene3D" id="3.10.50.40">
    <property type="match status" value="1"/>
</dbReference>
<reference evidence="9 10" key="1">
    <citation type="submission" date="2020-09" db="EMBL/GenBank/DDBJ databases">
        <title>De no assembly of potato wild relative species, Solanum commersonii.</title>
        <authorList>
            <person name="Cho K."/>
        </authorList>
    </citation>
    <scope>NUCLEOTIDE SEQUENCE [LARGE SCALE GENOMIC DNA]</scope>
    <source>
        <strain evidence="9">LZ3.2</strain>
        <tissue evidence="9">Leaf</tissue>
    </source>
</reference>
<evidence type="ECO:0000256" key="3">
    <source>
        <dbReference type="ARBA" id="ARBA00023110"/>
    </source>
</evidence>
<dbReference type="PANTHER" id="PTHR45995">
    <property type="match status" value="1"/>
</dbReference>
<comment type="caution">
    <text evidence="9">The sequence shown here is derived from an EMBL/GenBank/DDBJ whole genome shotgun (WGS) entry which is preliminary data.</text>
</comment>
<dbReference type="Pfam" id="PF00639">
    <property type="entry name" value="Rotamase"/>
    <property type="match status" value="1"/>
</dbReference>